<dbReference type="AlphaFoldDB" id="A0A928VPW6"/>
<dbReference type="Proteomes" id="UP000625316">
    <property type="component" value="Unassembled WGS sequence"/>
</dbReference>
<keyword evidence="4" id="KW-0472">Membrane</keyword>
<accession>A0A928VPW6</accession>
<dbReference type="EMBL" id="JADEXQ010000042">
    <property type="protein sequence ID" value="MBE9030731.1"/>
    <property type="molecule type" value="Genomic_DNA"/>
</dbReference>
<dbReference type="GO" id="GO:0016020">
    <property type="term" value="C:membrane"/>
    <property type="evidence" value="ECO:0007669"/>
    <property type="project" value="UniProtKB-SubCell"/>
</dbReference>
<evidence type="ECO:0000256" key="4">
    <source>
        <dbReference type="ARBA" id="ARBA00023136"/>
    </source>
</evidence>
<feature type="region of interest" description="Disordered" evidence="5">
    <location>
        <begin position="502"/>
        <end position="546"/>
    </location>
</feature>
<evidence type="ECO:0000256" key="3">
    <source>
        <dbReference type="ARBA" id="ARBA00022989"/>
    </source>
</evidence>
<keyword evidence="2" id="KW-0812">Transmembrane</keyword>
<evidence type="ECO:0000313" key="7">
    <source>
        <dbReference type="Proteomes" id="UP000625316"/>
    </source>
</evidence>
<evidence type="ECO:0000256" key="1">
    <source>
        <dbReference type="ARBA" id="ARBA00004141"/>
    </source>
</evidence>
<organism evidence="6 7">
    <name type="scientific">Romeriopsis navalis LEGE 11480</name>
    <dbReference type="NCBI Taxonomy" id="2777977"/>
    <lineage>
        <taxon>Bacteria</taxon>
        <taxon>Bacillati</taxon>
        <taxon>Cyanobacteriota</taxon>
        <taxon>Cyanophyceae</taxon>
        <taxon>Leptolyngbyales</taxon>
        <taxon>Leptolyngbyaceae</taxon>
        <taxon>Romeriopsis</taxon>
        <taxon>Romeriopsis navalis</taxon>
    </lineage>
</organism>
<evidence type="ECO:0000313" key="6">
    <source>
        <dbReference type="EMBL" id="MBE9030731.1"/>
    </source>
</evidence>
<dbReference type="InterPro" id="IPR021147">
    <property type="entry name" value="DUF697"/>
</dbReference>
<dbReference type="Pfam" id="PF05128">
    <property type="entry name" value="DUF697"/>
    <property type="match status" value="1"/>
</dbReference>
<evidence type="ECO:0000256" key="2">
    <source>
        <dbReference type="ARBA" id="ARBA00022692"/>
    </source>
</evidence>
<dbReference type="InterPro" id="IPR027417">
    <property type="entry name" value="P-loop_NTPase"/>
</dbReference>
<comment type="caution">
    <text evidence="6">The sequence shown here is derived from an EMBL/GenBank/DDBJ whole genome shotgun (WGS) entry which is preliminary data.</text>
</comment>
<protein>
    <submittedName>
        <fullName evidence="6">DUF697 domain-containing protein</fullName>
    </submittedName>
</protein>
<name>A0A928VPW6_9CYAN</name>
<keyword evidence="7" id="KW-1185">Reference proteome</keyword>
<gene>
    <name evidence="6" type="ORF">IQ266_13420</name>
</gene>
<sequence>MSINFRPWVIGGLGLAGSIWILDGITDFLGDWIPAIVIGSGITWSYLKFKGMPQVVQPISTRPITVETVKDAVAEAEGIVNQLATEVTDLSRDGSAQHLSNLRLQIHSLLSGLDRDEIRLAVMGGKGVGKSSLTELLEQDWIADISQQLHLADTPALFSAWGDAQKLEDHAWQQGKAADLVMFLTDGDLTESQMQVLQQLTAAHRRTLLVFNKQDQYLPREQTEILAKLQDRVSEIIRPEDVVTIATQPRPIKVRQHQADGSVKEWLEEPGKQITSLTDRLTEILLKEGQKLVLASSLGNAEALKSEARVQLNAIRRDRAMPLIERTQWLVAGTAFANPFPALDLLATAAINGQMVMELSQLYQKPLSTEQAQVIAKALASLMLKLGVVEAGTQAIAAVLKTNAITYAAGGLAQGVSGAYFSRLAGLTLIEYFETAHNPQWVKQDKLQSILKSVFQRNQRTTVLQLFVKQAVDRLIAETPVIAARTGTASSSTAATVEVTVAPQSTVNPPQPLTAEPKRQPLRLDTPETPNANEERELEPVYEERC</sequence>
<keyword evidence="3" id="KW-1133">Transmembrane helix</keyword>
<reference evidence="6" key="1">
    <citation type="submission" date="2020-10" db="EMBL/GenBank/DDBJ databases">
        <authorList>
            <person name="Castelo-Branco R."/>
            <person name="Eusebio N."/>
            <person name="Adriana R."/>
            <person name="Vieira A."/>
            <person name="Brugerolle De Fraissinette N."/>
            <person name="Rezende De Castro R."/>
            <person name="Schneider M.P."/>
            <person name="Vasconcelos V."/>
            <person name="Leao P.N."/>
        </authorList>
    </citation>
    <scope>NUCLEOTIDE SEQUENCE</scope>
    <source>
        <strain evidence="6">LEGE 11480</strain>
    </source>
</reference>
<evidence type="ECO:0000256" key="5">
    <source>
        <dbReference type="SAM" id="MobiDB-lite"/>
    </source>
</evidence>
<proteinExistence type="predicted"/>
<dbReference type="Gene3D" id="3.40.50.300">
    <property type="entry name" value="P-loop containing nucleotide triphosphate hydrolases"/>
    <property type="match status" value="1"/>
</dbReference>
<dbReference type="RefSeq" id="WP_264325561.1">
    <property type="nucleotide sequence ID" value="NZ_JADEXQ010000042.1"/>
</dbReference>
<comment type="subcellular location">
    <subcellularLocation>
        <location evidence="1">Membrane</location>
        <topology evidence="1">Multi-pass membrane protein</topology>
    </subcellularLocation>
</comment>
<feature type="compositionally biased region" description="Basic and acidic residues" evidence="5">
    <location>
        <begin position="533"/>
        <end position="546"/>
    </location>
</feature>
<dbReference type="SUPFAM" id="SSF52540">
    <property type="entry name" value="P-loop containing nucleoside triphosphate hydrolases"/>
    <property type="match status" value="1"/>
</dbReference>